<protein>
    <submittedName>
        <fullName evidence="2">Uncharacterized protein</fullName>
    </submittedName>
</protein>
<keyword evidence="1" id="KW-0812">Transmembrane</keyword>
<keyword evidence="1" id="KW-0472">Membrane</keyword>
<keyword evidence="1" id="KW-1133">Transmembrane helix</keyword>
<evidence type="ECO:0000256" key="1">
    <source>
        <dbReference type="SAM" id="Phobius"/>
    </source>
</evidence>
<accession>A0A0F9KB81</accession>
<sequence>MSKYKIKPLSPGGLKTYSLESRKDKVNINNFAQILGSEKSFTRFVRSLPNILAGSDFKEFISVMGKAKKRNRAIIFGLGAHVIKVGLSPIIIDLMKGGWITALALNGAGIIHDFEIAFTGQTSEDVQLQVKNGHFGMAQETGQMLNAAINSGEEKGLGLGEAVGEMIATSDFPHKDMSLLSVAYKLNLPVTVHVAIGTDIIHFHPDVKGEAIGNASLKDFFLFCSLLEKLDDGGVFVNIGSAVILPEVFLKALSFVRNKGRLLENFSTAVFDFIHHYRPYENVVKRPHGKKGRGFYFIGHHEIMIPLLAASLKSSDPKE</sequence>
<dbReference type="Gene3D" id="3.40.50.10690">
    <property type="entry name" value="putative lor/sdh protein like domains"/>
    <property type="match status" value="1"/>
</dbReference>
<proteinExistence type="predicted"/>
<comment type="caution">
    <text evidence="2">The sequence shown here is derived from an EMBL/GenBank/DDBJ whole genome shotgun (WGS) entry which is preliminary data.</text>
</comment>
<gene>
    <name evidence="2" type="ORF">LCGC14_1350290</name>
</gene>
<dbReference type="EMBL" id="LAZR01008340">
    <property type="protein sequence ID" value="KKM79399.1"/>
    <property type="molecule type" value="Genomic_DNA"/>
</dbReference>
<dbReference type="AlphaFoldDB" id="A0A0F9KB81"/>
<organism evidence="2">
    <name type="scientific">marine sediment metagenome</name>
    <dbReference type="NCBI Taxonomy" id="412755"/>
    <lineage>
        <taxon>unclassified sequences</taxon>
        <taxon>metagenomes</taxon>
        <taxon>ecological metagenomes</taxon>
    </lineage>
</organism>
<name>A0A0F9KB81_9ZZZZ</name>
<evidence type="ECO:0000313" key="2">
    <source>
        <dbReference type="EMBL" id="KKM79399.1"/>
    </source>
</evidence>
<feature type="transmembrane region" description="Helical" evidence="1">
    <location>
        <begin position="73"/>
        <end position="92"/>
    </location>
</feature>
<reference evidence="2" key="1">
    <citation type="journal article" date="2015" name="Nature">
        <title>Complex archaea that bridge the gap between prokaryotes and eukaryotes.</title>
        <authorList>
            <person name="Spang A."/>
            <person name="Saw J.H."/>
            <person name="Jorgensen S.L."/>
            <person name="Zaremba-Niedzwiedzka K."/>
            <person name="Martijn J."/>
            <person name="Lind A.E."/>
            <person name="van Eijk R."/>
            <person name="Schleper C."/>
            <person name="Guy L."/>
            <person name="Ettema T.J."/>
        </authorList>
    </citation>
    <scope>NUCLEOTIDE SEQUENCE</scope>
</reference>